<dbReference type="Proteomes" id="UP000594261">
    <property type="component" value="Chromosome 4"/>
</dbReference>
<evidence type="ECO:0000259" key="3">
    <source>
        <dbReference type="Pfam" id="PF20160"/>
    </source>
</evidence>
<dbReference type="EnsemblPlants" id="QL04p027198:mrna">
    <property type="protein sequence ID" value="QL04p027198:mrna"/>
    <property type="gene ID" value="QL04p027198"/>
</dbReference>
<dbReference type="Pfam" id="PF20160">
    <property type="entry name" value="C-JID"/>
    <property type="match status" value="1"/>
</dbReference>
<name>A0A7N2LDH0_QUELO</name>
<keyword evidence="2" id="KW-0677">Repeat</keyword>
<dbReference type="AlphaFoldDB" id="A0A7N2LDH0"/>
<reference evidence="4 5" key="1">
    <citation type="journal article" date="2016" name="G3 (Bethesda)">
        <title>First Draft Assembly and Annotation of the Genome of a California Endemic Oak Quercus lobata Nee (Fagaceae).</title>
        <authorList>
            <person name="Sork V.L."/>
            <person name="Fitz-Gibbon S.T."/>
            <person name="Puiu D."/>
            <person name="Crepeau M."/>
            <person name="Gugger P.F."/>
            <person name="Sherman R."/>
            <person name="Stevens K."/>
            <person name="Langley C.H."/>
            <person name="Pellegrini M."/>
            <person name="Salzberg S.L."/>
        </authorList>
    </citation>
    <scope>NUCLEOTIDE SEQUENCE [LARGE SCALE GENOMIC DNA]</scope>
    <source>
        <strain evidence="4 5">cv. SW786</strain>
    </source>
</reference>
<dbReference type="InParanoid" id="A0A7N2LDH0"/>
<evidence type="ECO:0000256" key="1">
    <source>
        <dbReference type="ARBA" id="ARBA00022614"/>
    </source>
</evidence>
<accession>A0A7N2LDH0</accession>
<protein>
    <recommendedName>
        <fullName evidence="3">C-JID domain-containing protein</fullName>
    </recommendedName>
</protein>
<feature type="domain" description="C-JID" evidence="3">
    <location>
        <begin position="199"/>
        <end position="341"/>
    </location>
</feature>
<evidence type="ECO:0000313" key="5">
    <source>
        <dbReference type="Proteomes" id="UP000594261"/>
    </source>
</evidence>
<organism evidence="4 5">
    <name type="scientific">Quercus lobata</name>
    <name type="common">Valley oak</name>
    <dbReference type="NCBI Taxonomy" id="97700"/>
    <lineage>
        <taxon>Eukaryota</taxon>
        <taxon>Viridiplantae</taxon>
        <taxon>Streptophyta</taxon>
        <taxon>Embryophyta</taxon>
        <taxon>Tracheophyta</taxon>
        <taxon>Spermatophyta</taxon>
        <taxon>Magnoliopsida</taxon>
        <taxon>eudicotyledons</taxon>
        <taxon>Gunneridae</taxon>
        <taxon>Pentapetalae</taxon>
        <taxon>rosids</taxon>
        <taxon>fabids</taxon>
        <taxon>Fagales</taxon>
        <taxon>Fagaceae</taxon>
        <taxon>Quercus</taxon>
    </lineage>
</organism>
<dbReference type="Gramene" id="QL04p027198:mrna">
    <property type="protein sequence ID" value="QL04p027198:mrna"/>
    <property type="gene ID" value="QL04p027198"/>
</dbReference>
<proteinExistence type="predicted"/>
<keyword evidence="5" id="KW-1185">Reference proteome</keyword>
<reference evidence="4" key="2">
    <citation type="submission" date="2021-01" db="UniProtKB">
        <authorList>
            <consortium name="EnsemblPlants"/>
        </authorList>
    </citation>
    <scope>IDENTIFICATION</scope>
</reference>
<sequence>MKIFLPSNLYNKPDWIGLAICAIFSSHKNPTAASGFSHMVICQLKTNLGCMNPLLYYGIREVHVLTSLHQQEFLWESIISHWLLSPEWSECTWVEFSFVSDSSDVSVLKCAVDLVYGDNLENFTLTMAPCITSYNDPFTLNERLPFYHRGKSNDSDGLYEDQTNGTSGQYSYRGQHPRYQLCQTAVSDFFPSAPYNCCFPPSKIQDWFSNQNHGCSATMDLPSNLYHNSNWKGLVLYASFSIQGDSNFILGNLNSGKSHSLYCQCQMSMVNVDDQTIAFSTSKEEIMWLLELGEFIWISYVPGEPFKNMSQHCSHIEASFVSDWPGVIVQKCALQLLFQHDQVQFEEELKHCNNLILENRELVRKQQEDQ</sequence>
<evidence type="ECO:0000256" key="2">
    <source>
        <dbReference type="ARBA" id="ARBA00022737"/>
    </source>
</evidence>
<evidence type="ECO:0000313" key="4">
    <source>
        <dbReference type="EnsemblPlants" id="QL04p027198:mrna"/>
    </source>
</evidence>
<dbReference type="EMBL" id="LRBV02000004">
    <property type="status" value="NOT_ANNOTATED_CDS"/>
    <property type="molecule type" value="Genomic_DNA"/>
</dbReference>
<dbReference type="InterPro" id="IPR045344">
    <property type="entry name" value="C-JID"/>
</dbReference>
<keyword evidence="1" id="KW-0433">Leucine-rich repeat</keyword>